<feature type="domain" description="N-acetyltransferase" evidence="1">
    <location>
        <begin position="29"/>
        <end position="195"/>
    </location>
</feature>
<sequence>MNQYEIKVYAQLNNIQKEEAIGVFLEGFGHMMTFSKDNEELKCLFTMAFHPFYIYAYLENGKVLGILGIASNCIRPIKIDINQSVKVYGKFKGSIIGKQMNLVFQRQVVKKNTDIYIDVLATTKNARGRGVATRLLEYAFSLPKYEECYIEVLSKNLNAKKLYEKSGFIAYQKKPLSYTSLMGFGYPIRMKRDLI</sequence>
<dbReference type="Pfam" id="PF00583">
    <property type="entry name" value="Acetyltransf_1"/>
    <property type="match status" value="1"/>
</dbReference>
<keyword evidence="3" id="KW-1185">Reference proteome</keyword>
<dbReference type="InterPro" id="IPR016181">
    <property type="entry name" value="Acyl_CoA_acyltransferase"/>
</dbReference>
<dbReference type="CDD" id="cd04301">
    <property type="entry name" value="NAT_SF"/>
    <property type="match status" value="1"/>
</dbReference>
<evidence type="ECO:0000313" key="2">
    <source>
        <dbReference type="EMBL" id="MPW26845.1"/>
    </source>
</evidence>
<dbReference type="Gene3D" id="3.40.630.30">
    <property type="match status" value="1"/>
</dbReference>
<dbReference type="RefSeq" id="WP_152805896.1">
    <property type="nucleotide sequence ID" value="NZ_WHNX01000029.1"/>
</dbReference>
<evidence type="ECO:0000259" key="1">
    <source>
        <dbReference type="PROSITE" id="PS51186"/>
    </source>
</evidence>
<protein>
    <submittedName>
        <fullName evidence="2">GNAT family N-acetyltransferase</fullName>
    </submittedName>
</protein>
<reference evidence="2 3" key="1">
    <citation type="submission" date="2019-10" db="EMBL/GenBank/DDBJ databases">
        <title>Alkalibaculum tamaniensis sp.nov., a new alkaliphilic acetogen, isolated on methoxylated aromatics from a mud volcano.</title>
        <authorList>
            <person name="Khomyakova M.A."/>
            <person name="Merkel A.Y."/>
            <person name="Bonch-Osmolovskaya E.A."/>
            <person name="Slobodkin A.I."/>
        </authorList>
    </citation>
    <scope>NUCLEOTIDE SEQUENCE [LARGE SCALE GENOMIC DNA]</scope>
    <source>
        <strain evidence="2 3">M08DMB</strain>
    </source>
</reference>
<evidence type="ECO:0000313" key="3">
    <source>
        <dbReference type="Proteomes" id="UP000440004"/>
    </source>
</evidence>
<dbReference type="Proteomes" id="UP000440004">
    <property type="component" value="Unassembled WGS sequence"/>
</dbReference>
<organism evidence="2 3">
    <name type="scientific">Alkalibaculum sporogenes</name>
    <dbReference type="NCBI Taxonomy" id="2655001"/>
    <lineage>
        <taxon>Bacteria</taxon>
        <taxon>Bacillati</taxon>
        <taxon>Bacillota</taxon>
        <taxon>Clostridia</taxon>
        <taxon>Eubacteriales</taxon>
        <taxon>Eubacteriaceae</taxon>
        <taxon>Alkalibaculum</taxon>
    </lineage>
</organism>
<name>A0A6A7KBW0_9FIRM</name>
<dbReference type="InterPro" id="IPR000182">
    <property type="entry name" value="GNAT_dom"/>
</dbReference>
<keyword evidence="2" id="KW-0808">Transferase</keyword>
<dbReference type="AlphaFoldDB" id="A0A6A7KBW0"/>
<gene>
    <name evidence="2" type="ORF">GC105_13745</name>
</gene>
<dbReference type="EMBL" id="WHNX01000029">
    <property type="protein sequence ID" value="MPW26845.1"/>
    <property type="molecule type" value="Genomic_DNA"/>
</dbReference>
<dbReference type="GO" id="GO:0016747">
    <property type="term" value="F:acyltransferase activity, transferring groups other than amino-acyl groups"/>
    <property type="evidence" value="ECO:0007669"/>
    <property type="project" value="InterPro"/>
</dbReference>
<comment type="caution">
    <text evidence="2">The sequence shown here is derived from an EMBL/GenBank/DDBJ whole genome shotgun (WGS) entry which is preliminary data.</text>
</comment>
<dbReference type="SUPFAM" id="SSF55729">
    <property type="entry name" value="Acyl-CoA N-acyltransferases (Nat)"/>
    <property type="match status" value="1"/>
</dbReference>
<accession>A0A6A7KBW0</accession>
<proteinExistence type="predicted"/>
<dbReference type="PROSITE" id="PS51186">
    <property type="entry name" value="GNAT"/>
    <property type="match status" value="1"/>
</dbReference>